<accession>A0ABW2QJ03</accession>
<organism evidence="1 2">
    <name type="scientific">Hydrogenophaga atypica</name>
    <dbReference type="NCBI Taxonomy" id="249409"/>
    <lineage>
        <taxon>Bacteria</taxon>
        <taxon>Pseudomonadati</taxon>
        <taxon>Pseudomonadota</taxon>
        <taxon>Betaproteobacteria</taxon>
        <taxon>Burkholderiales</taxon>
        <taxon>Comamonadaceae</taxon>
        <taxon>Hydrogenophaga</taxon>
    </lineage>
</organism>
<name>A0ABW2QJ03_9BURK</name>
<evidence type="ECO:0000313" key="2">
    <source>
        <dbReference type="Proteomes" id="UP001596501"/>
    </source>
</evidence>
<dbReference type="RefSeq" id="WP_382223156.1">
    <property type="nucleotide sequence ID" value="NZ_JBHTCA010000006.1"/>
</dbReference>
<gene>
    <name evidence="1" type="ORF">ACFQPB_11320</name>
</gene>
<evidence type="ECO:0000313" key="1">
    <source>
        <dbReference type="EMBL" id="MFC7409450.1"/>
    </source>
</evidence>
<comment type="caution">
    <text evidence="1">The sequence shown here is derived from an EMBL/GenBank/DDBJ whole genome shotgun (WGS) entry which is preliminary data.</text>
</comment>
<dbReference type="EMBL" id="JBHTCA010000006">
    <property type="protein sequence ID" value="MFC7409450.1"/>
    <property type="molecule type" value="Genomic_DNA"/>
</dbReference>
<proteinExistence type="predicted"/>
<protein>
    <submittedName>
        <fullName evidence="1">Uncharacterized protein</fullName>
    </submittedName>
</protein>
<keyword evidence="2" id="KW-1185">Reference proteome</keyword>
<reference evidence="2" key="1">
    <citation type="journal article" date="2019" name="Int. J. Syst. Evol. Microbiol.">
        <title>The Global Catalogue of Microorganisms (GCM) 10K type strain sequencing project: providing services to taxonomists for standard genome sequencing and annotation.</title>
        <authorList>
            <consortium name="The Broad Institute Genomics Platform"/>
            <consortium name="The Broad Institute Genome Sequencing Center for Infectious Disease"/>
            <person name="Wu L."/>
            <person name="Ma J."/>
        </authorList>
    </citation>
    <scope>NUCLEOTIDE SEQUENCE [LARGE SCALE GENOMIC DNA]</scope>
    <source>
        <strain evidence="2">CGMCC 1.12371</strain>
    </source>
</reference>
<sequence length="156" mass="17754">MNVDDKQNWRMSERETFSRMRPFVAEEFKLQNSPGRQSVSDEVMQEFRKGLRKGLNAVFSFEEYRLMLDCAQGDFYPPKKIHKLATDLCAEHGIEVDEYQKTPLASIVGKLLSLNSSQKVALADVLSLLWCEHHNGVATETALFIIGVETCREPTA</sequence>
<dbReference type="Proteomes" id="UP001596501">
    <property type="component" value="Unassembled WGS sequence"/>
</dbReference>